<dbReference type="EMBL" id="SJLU01000001">
    <property type="protein sequence ID" value="TBX97847.1"/>
    <property type="molecule type" value="Genomic_DNA"/>
</dbReference>
<name>A0A8G2J309_RHILV</name>
<proteinExistence type="predicted"/>
<reference evidence="6 7" key="1">
    <citation type="submission" date="2019-02" db="EMBL/GenBank/DDBJ databases">
        <title>The competitiveness to form nodules shapes the capacities of Rhizobium leguminosarum sv viciae communities to promote symbiosis with specific hosts.</title>
        <authorList>
            <person name="Boivin S."/>
            <person name="Lepetit M."/>
        </authorList>
    </citation>
    <scope>NUCLEOTIDE SEQUENCE [LARGE SCALE GENOMIC DNA]</scope>
    <source>
        <strain evidence="6 7">SPF4F3</strain>
    </source>
</reference>
<dbReference type="InterPro" id="IPR013785">
    <property type="entry name" value="Aldolase_TIM"/>
</dbReference>
<evidence type="ECO:0000256" key="1">
    <source>
        <dbReference type="ARBA" id="ARBA00000148"/>
    </source>
</evidence>
<gene>
    <name evidence="6" type="ORF">E0H31_02780</name>
</gene>
<evidence type="ECO:0000256" key="4">
    <source>
        <dbReference type="ARBA" id="ARBA00016006"/>
    </source>
</evidence>
<comment type="catalytic activity">
    <reaction evidence="1">
        <text>L-erythrulose 1-phosphate = D-erythrulose 4-phosphate</text>
        <dbReference type="Rhea" id="RHEA:49588"/>
        <dbReference type="ChEBI" id="CHEBI:58002"/>
        <dbReference type="ChEBI" id="CHEBI:90796"/>
        <dbReference type="EC" id="5.3.1.33"/>
    </reaction>
</comment>
<sequence length="64" mass="6758">MTDLASSLAEIDALKGPTGKTACDIAVCPPFTPIERAVERTEGSDVVIGAQDCLNSRQPVELQQ</sequence>
<dbReference type="Proteomes" id="UP000291866">
    <property type="component" value="Unassembled WGS sequence"/>
</dbReference>
<evidence type="ECO:0000313" key="7">
    <source>
        <dbReference type="Proteomes" id="UP000291866"/>
    </source>
</evidence>
<dbReference type="PROSITE" id="PS51440">
    <property type="entry name" value="TIM_2"/>
    <property type="match status" value="1"/>
</dbReference>
<dbReference type="Pfam" id="PF00121">
    <property type="entry name" value="TIM"/>
    <property type="match status" value="1"/>
</dbReference>
<evidence type="ECO:0000256" key="3">
    <source>
        <dbReference type="ARBA" id="ARBA00012597"/>
    </source>
</evidence>
<evidence type="ECO:0000256" key="5">
    <source>
        <dbReference type="ARBA" id="ARBA00023235"/>
    </source>
</evidence>
<dbReference type="InterPro" id="IPR035990">
    <property type="entry name" value="TIM_sf"/>
</dbReference>
<dbReference type="GO" id="GO:0004807">
    <property type="term" value="F:triose-phosphate isomerase activity"/>
    <property type="evidence" value="ECO:0007669"/>
    <property type="project" value="InterPro"/>
</dbReference>
<dbReference type="InterPro" id="IPR000652">
    <property type="entry name" value="Triosephosphate_isomerase"/>
</dbReference>
<dbReference type="AlphaFoldDB" id="A0A8G2J309"/>
<comment type="caution">
    <text evidence="6">The sequence shown here is derived from an EMBL/GenBank/DDBJ whole genome shotgun (WGS) entry which is preliminary data.</text>
</comment>
<organism evidence="6 7">
    <name type="scientific">Rhizobium leguminosarum bv. viciae</name>
    <dbReference type="NCBI Taxonomy" id="387"/>
    <lineage>
        <taxon>Bacteria</taxon>
        <taxon>Pseudomonadati</taxon>
        <taxon>Pseudomonadota</taxon>
        <taxon>Alphaproteobacteria</taxon>
        <taxon>Hyphomicrobiales</taxon>
        <taxon>Rhizobiaceae</taxon>
        <taxon>Rhizobium/Agrobacterium group</taxon>
        <taxon>Rhizobium</taxon>
    </lineage>
</organism>
<evidence type="ECO:0000313" key="6">
    <source>
        <dbReference type="EMBL" id="TBX97847.1"/>
    </source>
</evidence>
<dbReference type="SUPFAM" id="SSF51351">
    <property type="entry name" value="Triosephosphate isomerase (TIM)"/>
    <property type="match status" value="1"/>
</dbReference>
<dbReference type="RefSeq" id="WP_131600470.1">
    <property type="nucleotide sequence ID" value="NZ_SJLU01000001.1"/>
</dbReference>
<keyword evidence="5" id="KW-0413">Isomerase</keyword>
<accession>A0A8G2J309</accession>
<protein>
    <recommendedName>
        <fullName evidence="4">L-erythrulose-1-phosphate isomerase</fullName>
        <ecNumber evidence="3">5.3.1.33</ecNumber>
    </recommendedName>
</protein>
<evidence type="ECO:0000256" key="2">
    <source>
        <dbReference type="ARBA" id="ARBA00005007"/>
    </source>
</evidence>
<dbReference type="EC" id="5.3.1.33" evidence="3"/>
<comment type="pathway">
    <text evidence="2">Carbohydrate metabolism.</text>
</comment>
<dbReference type="Gene3D" id="3.20.20.70">
    <property type="entry name" value="Aldolase class I"/>
    <property type="match status" value="1"/>
</dbReference>